<organism evidence="5 6">
    <name type="scientific">Azotobacter chroococcum NCIMB 8003</name>
    <dbReference type="NCBI Taxonomy" id="1328314"/>
    <lineage>
        <taxon>Bacteria</taxon>
        <taxon>Pseudomonadati</taxon>
        <taxon>Pseudomonadota</taxon>
        <taxon>Gammaproteobacteria</taxon>
        <taxon>Pseudomonadales</taxon>
        <taxon>Pseudomonadaceae</taxon>
        <taxon>Azotobacter</taxon>
    </lineage>
</organism>
<dbReference type="InterPro" id="IPR050808">
    <property type="entry name" value="Phage_Integrase"/>
</dbReference>
<accession>A0A0C4WH73</accession>
<dbReference type="InterPro" id="IPR011010">
    <property type="entry name" value="DNA_brk_join_enz"/>
</dbReference>
<evidence type="ECO:0000256" key="3">
    <source>
        <dbReference type="ARBA" id="ARBA00023172"/>
    </source>
</evidence>
<dbReference type="KEGG" id="acx:Achr_12190"/>
<feature type="domain" description="Tyr recombinase" evidence="4">
    <location>
        <begin position="1"/>
        <end position="112"/>
    </location>
</feature>
<dbReference type="STRING" id="1328314.Achr_12190"/>
<dbReference type="SUPFAM" id="SSF56349">
    <property type="entry name" value="DNA breaking-rejoining enzymes"/>
    <property type="match status" value="1"/>
</dbReference>
<keyword evidence="3" id="KW-0233">DNA recombination</keyword>
<dbReference type="EMBL" id="CP010415">
    <property type="protein sequence ID" value="AJE20698.1"/>
    <property type="molecule type" value="Genomic_DNA"/>
</dbReference>
<dbReference type="AlphaFoldDB" id="A0A0C4WH73"/>
<dbReference type="Gene3D" id="1.10.443.10">
    <property type="entry name" value="Intergrase catalytic core"/>
    <property type="match status" value="1"/>
</dbReference>
<dbReference type="RefSeq" id="WP_227028828.1">
    <property type="nucleotide sequence ID" value="NZ_CP010415.1"/>
</dbReference>
<evidence type="ECO:0000256" key="2">
    <source>
        <dbReference type="ARBA" id="ARBA00022908"/>
    </source>
</evidence>
<reference evidence="5 6" key="1">
    <citation type="journal article" date="2015" name="PLoS ONE">
        <title>Azotobacter Genomes: The Genome of Azotobacter chroococcum NCIMB 8003 (ATCC 4412).</title>
        <authorList>
            <person name="Robson R.L."/>
            <person name="Jones R."/>
            <person name="Robson R.M."/>
            <person name="Schwartz A."/>
            <person name="Richardson T.H."/>
        </authorList>
    </citation>
    <scope>NUCLEOTIDE SEQUENCE [LARGE SCALE GENOMIC DNA]</scope>
    <source>
        <strain evidence="5 6">NCIMB 8003</strain>
    </source>
</reference>
<keyword evidence="6" id="KW-1185">Reference proteome</keyword>
<dbReference type="GO" id="GO:0003677">
    <property type="term" value="F:DNA binding"/>
    <property type="evidence" value="ECO:0007669"/>
    <property type="project" value="InterPro"/>
</dbReference>
<evidence type="ECO:0000313" key="6">
    <source>
        <dbReference type="Proteomes" id="UP000068210"/>
    </source>
</evidence>
<protein>
    <submittedName>
        <fullName evidence="5">Site-specific recombinase, phage integrase family</fullName>
    </submittedName>
</protein>
<keyword evidence="2" id="KW-0229">DNA integration</keyword>
<name>A0A0C4WH73_9GAMM</name>
<comment type="similarity">
    <text evidence="1">Belongs to the 'phage' integrase family.</text>
</comment>
<dbReference type="InterPro" id="IPR002104">
    <property type="entry name" value="Integrase_catalytic"/>
</dbReference>
<dbReference type="PANTHER" id="PTHR30629">
    <property type="entry name" value="PROPHAGE INTEGRASE"/>
    <property type="match status" value="1"/>
</dbReference>
<evidence type="ECO:0000256" key="1">
    <source>
        <dbReference type="ARBA" id="ARBA00008857"/>
    </source>
</evidence>
<dbReference type="InterPro" id="IPR013762">
    <property type="entry name" value="Integrase-like_cat_sf"/>
</dbReference>
<evidence type="ECO:0000259" key="4">
    <source>
        <dbReference type="PROSITE" id="PS51898"/>
    </source>
</evidence>
<proteinExistence type="inferred from homology"/>
<gene>
    <name evidence="5" type="ORF">Achr_12190</name>
</gene>
<dbReference type="CDD" id="cd00801">
    <property type="entry name" value="INT_P4_C"/>
    <property type="match status" value="1"/>
</dbReference>
<dbReference type="Pfam" id="PF00589">
    <property type="entry name" value="Phage_integrase"/>
    <property type="match status" value="1"/>
</dbReference>
<dbReference type="GO" id="GO:0015074">
    <property type="term" value="P:DNA integration"/>
    <property type="evidence" value="ECO:0007669"/>
    <property type="project" value="UniProtKB-KW"/>
</dbReference>
<sequence>MKARRDHVTPLCRQALEALREPHRMTGRGRYLFPGIGAKKPVISENTINLTLNKVGYKGRLIGHGSRHTASTLLREHGWEKDFVEAQLAHKEQGVAGVYNQAAYLEQRRAMLQWYADYLDALETGMTPAQRTDFDAMVNTTDTNVVTLKRA</sequence>
<evidence type="ECO:0000313" key="5">
    <source>
        <dbReference type="EMBL" id="AJE20698.1"/>
    </source>
</evidence>
<dbReference type="PANTHER" id="PTHR30629:SF2">
    <property type="entry name" value="PROPHAGE INTEGRASE INTS-RELATED"/>
    <property type="match status" value="1"/>
</dbReference>
<dbReference type="PROSITE" id="PS51898">
    <property type="entry name" value="TYR_RECOMBINASE"/>
    <property type="match status" value="1"/>
</dbReference>
<dbReference type="GO" id="GO:0006310">
    <property type="term" value="P:DNA recombination"/>
    <property type="evidence" value="ECO:0007669"/>
    <property type="project" value="UniProtKB-KW"/>
</dbReference>
<dbReference type="Proteomes" id="UP000068210">
    <property type="component" value="Chromosome"/>
</dbReference>
<dbReference type="HOGENOM" id="CLU_027562_40_3_6"/>